<comment type="caution">
    <text evidence="1">The sequence shown here is derived from an EMBL/GenBank/DDBJ whole genome shotgun (WGS) entry which is preliminary data.</text>
</comment>
<sequence>MDLEEYIDYSKEKIVTGIMSDQKILNQAMYQEPQQVESNKEDNSINMPQITYKE</sequence>
<evidence type="ECO:0000313" key="2">
    <source>
        <dbReference type="Proteomes" id="UP000789920"/>
    </source>
</evidence>
<evidence type="ECO:0000313" key="1">
    <source>
        <dbReference type="EMBL" id="CAG8657998.1"/>
    </source>
</evidence>
<feature type="non-terminal residue" evidence="1">
    <location>
        <position position="54"/>
    </location>
</feature>
<dbReference type="Proteomes" id="UP000789920">
    <property type="component" value="Unassembled WGS sequence"/>
</dbReference>
<accession>A0ACA9NHT3</accession>
<keyword evidence="2" id="KW-1185">Reference proteome</keyword>
<name>A0ACA9NHT3_9GLOM</name>
<reference evidence="1" key="1">
    <citation type="submission" date="2021-06" db="EMBL/GenBank/DDBJ databases">
        <authorList>
            <person name="Kallberg Y."/>
            <person name="Tangrot J."/>
            <person name="Rosling A."/>
        </authorList>
    </citation>
    <scope>NUCLEOTIDE SEQUENCE</scope>
    <source>
        <strain evidence="1">MA461A</strain>
    </source>
</reference>
<dbReference type="EMBL" id="CAJVQC010014531">
    <property type="protein sequence ID" value="CAG8657998.1"/>
    <property type="molecule type" value="Genomic_DNA"/>
</dbReference>
<organism evidence="1 2">
    <name type="scientific">Racocetra persica</name>
    <dbReference type="NCBI Taxonomy" id="160502"/>
    <lineage>
        <taxon>Eukaryota</taxon>
        <taxon>Fungi</taxon>
        <taxon>Fungi incertae sedis</taxon>
        <taxon>Mucoromycota</taxon>
        <taxon>Glomeromycotina</taxon>
        <taxon>Glomeromycetes</taxon>
        <taxon>Diversisporales</taxon>
        <taxon>Gigasporaceae</taxon>
        <taxon>Racocetra</taxon>
    </lineage>
</organism>
<gene>
    <name evidence="1" type="ORF">RPERSI_LOCUS8150</name>
</gene>
<proteinExistence type="predicted"/>
<protein>
    <submittedName>
        <fullName evidence="1">19373_t:CDS:1</fullName>
    </submittedName>
</protein>